<gene>
    <name evidence="6" type="ORF">OKA04_05755</name>
</gene>
<comment type="caution">
    <text evidence="6">The sequence shown here is derived from an EMBL/GenBank/DDBJ whole genome shotgun (WGS) entry which is preliminary data.</text>
</comment>
<evidence type="ECO:0000256" key="5">
    <source>
        <dbReference type="SAM" id="MobiDB-lite"/>
    </source>
</evidence>
<evidence type="ECO:0000256" key="3">
    <source>
        <dbReference type="ARBA" id="ARBA00022729"/>
    </source>
</evidence>
<dbReference type="Proteomes" id="UP001207930">
    <property type="component" value="Unassembled WGS sequence"/>
</dbReference>
<evidence type="ECO:0000313" key="6">
    <source>
        <dbReference type="EMBL" id="MCW1884227.1"/>
    </source>
</evidence>
<organism evidence="6 7">
    <name type="scientific">Luteolibacter flavescens</name>
    <dbReference type="NCBI Taxonomy" id="1859460"/>
    <lineage>
        <taxon>Bacteria</taxon>
        <taxon>Pseudomonadati</taxon>
        <taxon>Verrucomicrobiota</taxon>
        <taxon>Verrucomicrobiia</taxon>
        <taxon>Verrucomicrobiales</taxon>
        <taxon>Verrucomicrobiaceae</taxon>
        <taxon>Luteolibacter</taxon>
    </lineage>
</organism>
<keyword evidence="4" id="KW-0106">Calcium</keyword>
<feature type="region of interest" description="Disordered" evidence="5">
    <location>
        <begin position="218"/>
        <end position="273"/>
    </location>
</feature>
<keyword evidence="7" id="KW-1185">Reference proteome</keyword>
<evidence type="ECO:0000313" key="7">
    <source>
        <dbReference type="Proteomes" id="UP001207930"/>
    </source>
</evidence>
<dbReference type="EMBL" id="JAPDDS010000003">
    <property type="protein sequence ID" value="MCW1884227.1"/>
    <property type="molecule type" value="Genomic_DNA"/>
</dbReference>
<dbReference type="InterPro" id="IPR059100">
    <property type="entry name" value="TSP3_bac"/>
</dbReference>
<dbReference type="Pfam" id="PF18884">
    <property type="entry name" value="TSP3_bac"/>
    <property type="match status" value="2"/>
</dbReference>
<keyword evidence="2" id="KW-0964">Secreted</keyword>
<protein>
    <submittedName>
        <fullName evidence="6">Thrombospondin type 3 repeat-containing protein</fullName>
    </submittedName>
</protein>
<dbReference type="InterPro" id="IPR053180">
    <property type="entry name" value="Ca-binding_acidic-repeat"/>
</dbReference>
<dbReference type="RefSeq" id="WP_264500188.1">
    <property type="nucleotide sequence ID" value="NZ_JAPDDS010000003.1"/>
</dbReference>
<sequence length="577" mass="60672">MKASVEGNVISEDQFTWNGNAGELYMELENRGGGTYFDNFKVTTAFGMTVLLSPDFRSGSDAGTLAGTFDINSLHTGGYEQSTFQLVSGTGDTDNDKFVISEFGELVTGSYDFKLGEAGKAYTVRVRATGQESGAVTEEVLTLVPIKDDDMDMLPDDWELSFPGNTSLANLNGNVTVTGSGPGSGDYDGDGISDYDEYMAWLIEPGLSPFSLDSDGDGINDTDETNPPAGRIATNPRRADSDLDGLNDLEEFNLGTNPTVADTDGDGSRDGFEVERGSNPLDAASRPSLPAAFSIVPVTTDASTGIDSSKTYTHKISGGGAATINGVAFDALTPAVTPANFNWTVNGGKAAFTTANLGGWSPDAAGVPAGSGLREMMGTFTYGGDNTTGIHTYELSGLTPGATYETKLFIRKFGNNSLRPIDLIYTNGSDVQMPFGSLLYDRPDIVLSNTNDNSVFYVSYTFVAQDTKMTIVAANPASALFDSGAAHFYGLTNELTVPAAADLKVVNVTRDATGAVTINFTGLPNTAYQVTKSADLTSPFVPLTAPLSVTTDASGAGQAVIPASEASEPKEFYRIED</sequence>
<evidence type="ECO:0000256" key="1">
    <source>
        <dbReference type="ARBA" id="ARBA00004613"/>
    </source>
</evidence>
<reference evidence="6 7" key="1">
    <citation type="submission" date="2022-10" db="EMBL/GenBank/DDBJ databases">
        <title>Luteolibacter flavescens strain MCCC 1K03193, whole genome shotgun sequencing project.</title>
        <authorList>
            <person name="Zhao G."/>
            <person name="Shen L."/>
        </authorList>
    </citation>
    <scope>NUCLEOTIDE SEQUENCE [LARGE SCALE GENOMIC DNA]</scope>
    <source>
        <strain evidence="6 7">MCCC 1K03193</strain>
    </source>
</reference>
<name>A0ABT3FL95_9BACT</name>
<keyword evidence="3" id="KW-0732">Signal</keyword>
<comment type="subcellular location">
    <subcellularLocation>
        <location evidence="1">Secreted</location>
    </subcellularLocation>
</comment>
<evidence type="ECO:0000256" key="2">
    <source>
        <dbReference type="ARBA" id="ARBA00022525"/>
    </source>
</evidence>
<dbReference type="PANTHER" id="PTHR37467">
    <property type="entry name" value="EXPORTED CALCIUM-BINDING GLYCOPROTEIN-RELATED"/>
    <property type="match status" value="1"/>
</dbReference>
<accession>A0ABT3FL95</accession>
<proteinExistence type="predicted"/>
<dbReference type="PANTHER" id="PTHR37467:SF1">
    <property type="entry name" value="EXPORTED CALCIUM-BINDING GLYCOPROTEIN"/>
    <property type="match status" value="1"/>
</dbReference>
<evidence type="ECO:0000256" key="4">
    <source>
        <dbReference type="ARBA" id="ARBA00022837"/>
    </source>
</evidence>
<feature type="compositionally biased region" description="Acidic residues" evidence="5">
    <location>
        <begin position="242"/>
        <end position="251"/>
    </location>
</feature>